<dbReference type="CDD" id="cd02883">
    <property type="entry name" value="NUDIX_Hydrolase"/>
    <property type="match status" value="1"/>
</dbReference>
<reference evidence="7 8" key="1">
    <citation type="submission" date="2024-10" db="EMBL/GenBank/DDBJ databases">
        <title>The Natural Products Discovery Center: Release of the First 8490 Sequenced Strains for Exploring Actinobacteria Biosynthetic Diversity.</title>
        <authorList>
            <person name="Kalkreuter E."/>
            <person name="Kautsar S.A."/>
            <person name="Yang D."/>
            <person name="Bader C.D."/>
            <person name="Teijaro C.N."/>
            <person name="Fluegel L."/>
            <person name="Davis C.M."/>
            <person name="Simpson J.R."/>
            <person name="Lauterbach L."/>
            <person name="Steele A.D."/>
            <person name="Gui C."/>
            <person name="Meng S."/>
            <person name="Li G."/>
            <person name="Viehrig K."/>
            <person name="Ye F."/>
            <person name="Su P."/>
            <person name="Kiefer A.F."/>
            <person name="Nichols A."/>
            <person name="Cepeda A.J."/>
            <person name="Yan W."/>
            <person name="Fan B."/>
            <person name="Jiang Y."/>
            <person name="Adhikari A."/>
            <person name="Zheng C.-J."/>
            <person name="Schuster L."/>
            <person name="Cowan T.M."/>
            <person name="Smanski M.J."/>
            <person name="Chevrette M.G."/>
            <person name="De Carvalho L.P.S."/>
            <person name="Shen B."/>
        </authorList>
    </citation>
    <scope>NUCLEOTIDE SEQUENCE [LARGE SCALE GENOMIC DNA]</scope>
    <source>
        <strain evidence="7 8">NPDC002173</strain>
    </source>
</reference>
<feature type="domain" description="Nudix hydrolase" evidence="6">
    <location>
        <begin position="199"/>
        <end position="328"/>
    </location>
</feature>
<dbReference type="Pfam" id="PF00293">
    <property type="entry name" value="NUDIX"/>
    <property type="match status" value="2"/>
</dbReference>
<dbReference type="RefSeq" id="WP_387410185.1">
    <property type="nucleotide sequence ID" value="NZ_JBIASD010000005.1"/>
</dbReference>
<comment type="cofactor">
    <cofactor evidence="1">
        <name>Mg(2+)</name>
        <dbReference type="ChEBI" id="CHEBI:18420"/>
    </cofactor>
</comment>
<proteinExistence type="inferred from homology"/>
<feature type="compositionally biased region" description="Basic and acidic residues" evidence="5">
    <location>
        <begin position="31"/>
        <end position="50"/>
    </location>
</feature>
<comment type="similarity">
    <text evidence="2 4">Belongs to the Nudix hydrolase family.</text>
</comment>
<dbReference type="InterPro" id="IPR015797">
    <property type="entry name" value="NUDIX_hydrolase-like_dom_sf"/>
</dbReference>
<dbReference type="InterPro" id="IPR020084">
    <property type="entry name" value="NUDIX_hydrolase_CS"/>
</dbReference>
<dbReference type="PROSITE" id="PS51462">
    <property type="entry name" value="NUDIX"/>
    <property type="match status" value="2"/>
</dbReference>
<dbReference type="PROSITE" id="PS00893">
    <property type="entry name" value="NUDIX_BOX"/>
    <property type="match status" value="1"/>
</dbReference>
<evidence type="ECO:0000256" key="3">
    <source>
        <dbReference type="ARBA" id="ARBA00022801"/>
    </source>
</evidence>
<keyword evidence="3 4" id="KW-0378">Hydrolase</keyword>
<dbReference type="InterPro" id="IPR000086">
    <property type="entry name" value="NUDIX_hydrolase_dom"/>
</dbReference>
<dbReference type="InterPro" id="IPR020476">
    <property type="entry name" value="Nudix_hydrolase"/>
</dbReference>
<gene>
    <name evidence="7" type="ORF">ACFYXI_10105</name>
</gene>
<evidence type="ECO:0000313" key="8">
    <source>
        <dbReference type="Proteomes" id="UP001602013"/>
    </source>
</evidence>
<accession>A0ABW6SLS6</accession>
<dbReference type="Gene3D" id="3.90.79.10">
    <property type="entry name" value="Nucleoside Triphosphate Pyrophosphohydrolase"/>
    <property type="match status" value="2"/>
</dbReference>
<feature type="region of interest" description="Disordered" evidence="5">
    <location>
        <begin position="1"/>
        <end position="54"/>
    </location>
</feature>
<organism evidence="7 8">
    <name type="scientific">Microtetraspora malaysiensis</name>
    <dbReference type="NCBI Taxonomy" id="161358"/>
    <lineage>
        <taxon>Bacteria</taxon>
        <taxon>Bacillati</taxon>
        <taxon>Actinomycetota</taxon>
        <taxon>Actinomycetes</taxon>
        <taxon>Streptosporangiales</taxon>
        <taxon>Streptosporangiaceae</taxon>
        <taxon>Microtetraspora</taxon>
    </lineage>
</organism>
<evidence type="ECO:0000256" key="5">
    <source>
        <dbReference type="SAM" id="MobiDB-lite"/>
    </source>
</evidence>
<dbReference type="SUPFAM" id="SSF55811">
    <property type="entry name" value="Nudix"/>
    <property type="match status" value="2"/>
</dbReference>
<evidence type="ECO:0000259" key="6">
    <source>
        <dbReference type="PROSITE" id="PS51462"/>
    </source>
</evidence>
<name>A0ABW6SLS6_9ACTN</name>
<evidence type="ECO:0000313" key="7">
    <source>
        <dbReference type="EMBL" id="MFF3665935.1"/>
    </source>
</evidence>
<comment type="caution">
    <text evidence="7">The sequence shown here is derived from an EMBL/GenBank/DDBJ whole genome shotgun (WGS) entry which is preliminary data.</text>
</comment>
<keyword evidence="8" id="KW-1185">Reference proteome</keyword>
<dbReference type="PRINTS" id="PR00502">
    <property type="entry name" value="NUDIXFAMILY"/>
</dbReference>
<dbReference type="PANTHER" id="PTHR43046">
    <property type="entry name" value="GDP-MANNOSE MANNOSYL HYDROLASE"/>
    <property type="match status" value="1"/>
</dbReference>
<feature type="domain" description="Nudix hydrolase" evidence="6">
    <location>
        <begin position="51"/>
        <end position="189"/>
    </location>
</feature>
<dbReference type="PANTHER" id="PTHR43046:SF14">
    <property type="entry name" value="MUTT_NUDIX FAMILY PROTEIN"/>
    <property type="match status" value="1"/>
</dbReference>
<evidence type="ECO:0000256" key="1">
    <source>
        <dbReference type="ARBA" id="ARBA00001946"/>
    </source>
</evidence>
<sequence length="345" mass="38096">MSKHTPTDKTTAARIQPAAAKKPDSATAQDGWDRREQSTAHRRENDDRSPPTRRATCGAVAVGVAAFDEKGRILLLRQAPDRALRGLWEIPCGQVEDGEPPELAAERTFFGKTGLTTTDLARYPGHFDYPAVHGTARHLVFAAHVERADVVLSPEHDDHTWRYADALPAVSVEILDLVRRIGPAKPQLDADEWQHSLPRWHVGANALVQDQHGRILLVRPGRSRTWQLPGGQVDAHETPLDAAGRELREETGLDLPVGPLIAISFEHPSPGWDHPTQIMLFHLGIVDSTTARLTTNDPDIVEHRWAYPEEAERLLGPARTERLRAGLLGLRQGCPALITVTVPET</sequence>
<dbReference type="Proteomes" id="UP001602013">
    <property type="component" value="Unassembled WGS sequence"/>
</dbReference>
<dbReference type="EMBL" id="JBIASD010000005">
    <property type="protein sequence ID" value="MFF3665935.1"/>
    <property type="molecule type" value="Genomic_DNA"/>
</dbReference>
<evidence type="ECO:0000256" key="4">
    <source>
        <dbReference type="RuleBase" id="RU003476"/>
    </source>
</evidence>
<evidence type="ECO:0000256" key="2">
    <source>
        <dbReference type="ARBA" id="ARBA00005582"/>
    </source>
</evidence>
<protein>
    <submittedName>
        <fullName evidence="7">NUDIX domain-containing protein</fullName>
    </submittedName>
</protein>